<protein>
    <submittedName>
        <fullName evidence="1">Uncharacterized protein</fullName>
    </submittedName>
</protein>
<name>A0A0F9IGS3_9ZZZZ</name>
<reference evidence="1" key="1">
    <citation type="journal article" date="2015" name="Nature">
        <title>Complex archaea that bridge the gap between prokaryotes and eukaryotes.</title>
        <authorList>
            <person name="Spang A."/>
            <person name="Saw J.H."/>
            <person name="Jorgensen S.L."/>
            <person name="Zaremba-Niedzwiedzka K."/>
            <person name="Martijn J."/>
            <person name="Lind A.E."/>
            <person name="van Eijk R."/>
            <person name="Schleper C."/>
            <person name="Guy L."/>
            <person name="Ettema T.J."/>
        </authorList>
    </citation>
    <scope>NUCLEOTIDE SEQUENCE</scope>
</reference>
<dbReference type="AlphaFoldDB" id="A0A0F9IGS3"/>
<comment type="caution">
    <text evidence="1">The sequence shown here is derived from an EMBL/GenBank/DDBJ whole genome shotgun (WGS) entry which is preliminary data.</text>
</comment>
<feature type="non-terminal residue" evidence="1">
    <location>
        <position position="110"/>
    </location>
</feature>
<dbReference type="EMBL" id="LAZR01012450">
    <property type="protein sequence ID" value="KKM26781.1"/>
    <property type="molecule type" value="Genomic_DNA"/>
</dbReference>
<sequence length="110" mass="12051">MVQNRCLGTGKEALEILFGPSSLKKETKTGKCPVCGYYAGVTVKGTMIPHRPDDVIISPKKLDQLVLKAHGSDDKIKEIREELSTVQGKERSAQSTLIDKDVKIEALKAQ</sequence>
<proteinExistence type="predicted"/>
<evidence type="ECO:0000313" key="1">
    <source>
        <dbReference type="EMBL" id="KKM26781.1"/>
    </source>
</evidence>
<organism evidence="1">
    <name type="scientific">marine sediment metagenome</name>
    <dbReference type="NCBI Taxonomy" id="412755"/>
    <lineage>
        <taxon>unclassified sequences</taxon>
        <taxon>metagenomes</taxon>
        <taxon>ecological metagenomes</taxon>
    </lineage>
</organism>
<accession>A0A0F9IGS3</accession>
<gene>
    <name evidence="1" type="ORF">LCGC14_1581240</name>
</gene>